<keyword evidence="1" id="KW-0805">Transcription regulation</keyword>
<dbReference type="SUPFAM" id="SSF57701">
    <property type="entry name" value="Zn2/Cys6 DNA-binding domain"/>
    <property type="match status" value="1"/>
</dbReference>
<dbReference type="VEuPathDB" id="FungiDB:EMCG_02548"/>
<dbReference type="OrthoDB" id="39175at2759"/>
<feature type="region of interest" description="Disordered" evidence="5">
    <location>
        <begin position="320"/>
        <end position="360"/>
    </location>
</feature>
<dbReference type="GO" id="GO:0008270">
    <property type="term" value="F:zinc ion binding"/>
    <property type="evidence" value="ECO:0007669"/>
    <property type="project" value="InterPro"/>
</dbReference>
<keyword evidence="4" id="KW-0539">Nucleus</keyword>
<feature type="region of interest" description="Disordered" evidence="5">
    <location>
        <begin position="1"/>
        <end position="37"/>
    </location>
</feature>
<proteinExistence type="predicted"/>
<dbReference type="InterPro" id="IPR052761">
    <property type="entry name" value="Fungal_Detox/Toxin_TFs"/>
</dbReference>
<accession>A0A0G2HXN0</accession>
<name>A0A0G2HXN0_9EURO</name>
<dbReference type="InterPro" id="IPR036864">
    <property type="entry name" value="Zn2-C6_fun-type_DNA-bd_sf"/>
</dbReference>
<evidence type="ECO:0000256" key="4">
    <source>
        <dbReference type="ARBA" id="ARBA00023242"/>
    </source>
</evidence>
<feature type="region of interest" description="Disordered" evidence="5">
    <location>
        <begin position="83"/>
        <end position="123"/>
    </location>
</feature>
<reference evidence="8" key="1">
    <citation type="journal article" date="2015" name="PLoS Genet.">
        <title>The dynamic genome and transcriptome of the human fungal pathogen Blastomyces and close relative Emmonsia.</title>
        <authorList>
            <person name="Munoz J.F."/>
            <person name="Gauthier G.M."/>
            <person name="Desjardins C.A."/>
            <person name="Gallo J.E."/>
            <person name="Holder J."/>
            <person name="Sullivan T.D."/>
            <person name="Marty A.J."/>
            <person name="Carmen J.C."/>
            <person name="Chen Z."/>
            <person name="Ding L."/>
            <person name="Gujja S."/>
            <person name="Magrini V."/>
            <person name="Misas E."/>
            <person name="Mitreva M."/>
            <person name="Priest M."/>
            <person name="Saif S."/>
            <person name="Whiston E.A."/>
            <person name="Young S."/>
            <person name="Zeng Q."/>
            <person name="Goldman W.E."/>
            <person name="Mardis E.R."/>
            <person name="Taylor J.W."/>
            <person name="McEwen J.G."/>
            <person name="Clay O.K."/>
            <person name="Klein B.S."/>
            <person name="Cuomo C.A."/>
        </authorList>
    </citation>
    <scope>NUCLEOTIDE SEQUENCE [LARGE SCALE GENOMIC DNA]</scope>
    <source>
        <strain evidence="8">UAMH 3008</strain>
    </source>
</reference>
<dbReference type="Pfam" id="PF00172">
    <property type="entry name" value="Zn_clus"/>
    <property type="match status" value="1"/>
</dbReference>
<dbReference type="PROSITE" id="PS00463">
    <property type="entry name" value="ZN2_CY6_FUNGAL_1"/>
    <property type="match status" value="1"/>
</dbReference>
<dbReference type="GO" id="GO:0003677">
    <property type="term" value="F:DNA binding"/>
    <property type="evidence" value="ECO:0007669"/>
    <property type="project" value="UniProtKB-KW"/>
</dbReference>
<comment type="caution">
    <text evidence="7">The sequence shown here is derived from an EMBL/GenBank/DDBJ whole genome shotgun (WGS) entry which is preliminary data.</text>
</comment>
<evidence type="ECO:0000256" key="1">
    <source>
        <dbReference type="ARBA" id="ARBA00023015"/>
    </source>
</evidence>
<keyword evidence="3" id="KW-0804">Transcription</keyword>
<dbReference type="Gene3D" id="4.10.240.10">
    <property type="entry name" value="Zn(2)-C6 fungal-type DNA-binding domain"/>
    <property type="match status" value="1"/>
</dbReference>
<dbReference type="CDD" id="cd00067">
    <property type="entry name" value="GAL4"/>
    <property type="match status" value="1"/>
</dbReference>
<evidence type="ECO:0000256" key="3">
    <source>
        <dbReference type="ARBA" id="ARBA00023163"/>
    </source>
</evidence>
<evidence type="ECO:0000313" key="8">
    <source>
        <dbReference type="Proteomes" id="UP000034164"/>
    </source>
</evidence>
<dbReference type="EMBL" id="LCZI01001006">
    <property type="protein sequence ID" value="KKZ63047.1"/>
    <property type="molecule type" value="Genomic_DNA"/>
</dbReference>
<dbReference type="InterPro" id="IPR001138">
    <property type="entry name" value="Zn2Cys6_DnaBD"/>
</dbReference>
<feature type="compositionally biased region" description="Basic residues" evidence="5">
    <location>
        <begin position="83"/>
        <end position="92"/>
    </location>
</feature>
<sequence>MDEKIGYPSPESSSTPQEASPKRSAEAAGLDGLDGKLNRKRASKACQSCRSRKVRCGVSDHGVPCHNCKLDELECIIPERKRPTRTVKRQRSSRAAISEAALRMDRSSPDSADSPSESVHGTNHCSWDKSFQNPYRTDVFASSSPPFLQQTTNEEQSAFGGDALAALELPPLGDELARWFSVIPPRVVDKMFSYLTALSQRGCLESINSPLTGSDLSQCHSSPRFSLSDQKRKLHGATSRTPVVRHCITPQPPEYARQLLGPSTPETSLSPREPPHPSMQELHKIPSILQQLLNDYAAAAGRAHALEEAIQKVTSQFTKRPPRYIGDRCPLDTYSEPPDPNTNNDNNNNKTSPLIPPPENQTAFAVSMQAVQQLEALLASGHKKSESRPQKQVNAKDGIQGILDVAATESGGREDEFQNTFDSLMDFGMGADTMFQSFNYD</sequence>
<protein>
    <recommendedName>
        <fullName evidence="6">Zn(2)-C6 fungal-type domain-containing protein</fullName>
    </recommendedName>
</protein>
<evidence type="ECO:0000259" key="6">
    <source>
        <dbReference type="PROSITE" id="PS50048"/>
    </source>
</evidence>
<evidence type="ECO:0000313" key="7">
    <source>
        <dbReference type="EMBL" id="KKZ63047.1"/>
    </source>
</evidence>
<evidence type="ECO:0000256" key="5">
    <source>
        <dbReference type="SAM" id="MobiDB-lite"/>
    </source>
</evidence>
<keyword evidence="2" id="KW-0238">DNA-binding</keyword>
<dbReference type="Proteomes" id="UP000034164">
    <property type="component" value="Unassembled WGS sequence"/>
</dbReference>
<dbReference type="GO" id="GO:0000981">
    <property type="term" value="F:DNA-binding transcription factor activity, RNA polymerase II-specific"/>
    <property type="evidence" value="ECO:0007669"/>
    <property type="project" value="InterPro"/>
</dbReference>
<dbReference type="SMART" id="SM00066">
    <property type="entry name" value="GAL4"/>
    <property type="match status" value="1"/>
</dbReference>
<dbReference type="AlphaFoldDB" id="A0A0G2HXN0"/>
<organism evidence="7 8">
    <name type="scientific">[Emmonsia] crescens</name>
    <dbReference type="NCBI Taxonomy" id="73230"/>
    <lineage>
        <taxon>Eukaryota</taxon>
        <taxon>Fungi</taxon>
        <taxon>Dikarya</taxon>
        <taxon>Ascomycota</taxon>
        <taxon>Pezizomycotina</taxon>
        <taxon>Eurotiomycetes</taxon>
        <taxon>Eurotiomycetidae</taxon>
        <taxon>Onygenales</taxon>
        <taxon>Ajellomycetaceae</taxon>
        <taxon>Emergomyces</taxon>
    </lineage>
</organism>
<evidence type="ECO:0000256" key="2">
    <source>
        <dbReference type="ARBA" id="ARBA00023125"/>
    </source>
</evidence>
<feature type="compositionally biased region" description="Low complexity" evidence="5">
    <location>
        <begin position="109"/>
        <end position="118"/>
    </location>
</feature>
<gene>
    <name evidence="7" type="ORF">EMCG_02548</name>
</gene>
<feature type="domain" description="Zn(2)-C6 fungal-type" evidence="6">
    <location>
        <begin position="45"/>
        <end position="77"/>
    </location>
</feature>
<feature type="region of interest" description="Disordered" evidence="5">
    <location>
        <begin position="253"/>
        <end position="279"/>
    </location>
</feature>
<dbReference type="PANTHER" id="PTHR47425">
    <property type="entry name" value="FARB-RELATED"/>
    <property type="match status" value="1"/>
</dbReference>
<dbReference type="PROSITE" id="PS50048">
    <property type="entry name" value="ZN2_CY6_FUNGAL_2"/>
    <property type="match status" value="1"/>
</dbReference>
<dbReference type="PANTHER" id="PTHR47425:SF2">
    <property type="entry name" value="FARB-RELATED"/>
    <property type="match status" value="1"/>
</dbReference>